<protein>
    <submittedName>
        <fullName evidence="1">Uncharacterized protein</fullName>
    </submittedName>
</protein>
<organism evidence="1">
    <name type="scientific">marine sediment metagenome</name>
    <dbReference type="NCBI Taxonomy" id="412755"/>
    <lineage>
        <taxon>unclassified sequences</taxon>
        <taxon>metagenomes</taxon>
        <taxon>ecological metagenomes</taxon>
    </lineage>
</organism>
<gene>
    <name evidence="1" type="ORF">LCGC14_2676190</name>
</gene>
<evidence type="ECO:0000313" key="1">
    <source>
        <dbReference type="EMBL" id="KKK95097.1"/>
    </source>
</evidence>
<proteinExistence type="predicted"/>
<sequence>MNFCSEDYFVTKCCNERTFYRTVCDKEHVICIKCKKVTGIKLVKFWKEEFNNYEVTSENYYNALQTKRCSFSLNRLVRKYFKIKSKVKIKARKGKIVI</sequence>
<accession>A0A0F8ZMP5</accession>
<comment type="caution">
    <text evidence="1">The sequence shown here is derived from an EMBL/GenBank/DDBJ whole genome shotgun (WGS) entry which is preliminary data.</text>
</comment>
<reference evidence="1" key="1">
    <citation type="journal article" date="2015" name="Nature">
        <title>Complex archaea that bridge the gap between prokaryotes and eukaryotes.</title>
        <authorList>
            <person name="Spang A."/>
            <person name="Saw J.H."/>
            <person name="Jorgensen S.L."/>
            <person name="Zaremba-Niedzwiedzka K."/>
            <person name="Martijn J."/>
            <person name="Lind A.E."/>
            <person name="van Eijk R."/>
            <person name="Schleper C."/>
            <person name="Guy L."/>
            <person name="Ettema T.J."/>
        </authorList>
    </citation>
    <scope>NUCLEOTIDE SEQUENCE</scope>
</reference>
<feature type="non-terminal residue" evidence="1">
    <location>
        <position position="98"/>
    </location>
</feature>
<dbReference type="EMBL" id="LAZR01047059">
    <property type="protein sequence ID" value="KKK95097.1"/>
    <property type="molecule type" value="Genomic_DNA"/>
</dbReference>
<dbReference type="AlphaFoldDB" id="A0A0F8ZMP5"/>
<name>A0A0F8ZMP5_9ZZZZ</name>